<evidence type="ECO:0000313" key="2">
    <source>
        <dbReference type="EMBL" id="KXB05907.1"/>
    </source>
</evidence>
<feature type="transmembrane region" description="Helical" evidence="1">
    <location>
        <begin position="113"/>
        <end position="132"/>
    </location>
</feature>
<feature type="transmembrane region" description="Helical" evidence="1">
    <location>
        <begin position="9"/>
        <end position="28"/>
    </location>
</feature>
<feature type="transmembrane region" description="Helical" evidence="1">
    <location>
        <begin position="165"/>
        <end position="183"/>
    </location>
</feature>
<keyword evidence="3" id="KW-1185">Reference proteome</keyword>
<evidence type="ECO:0000256" key="1">
    <source>
        <dbReference type="SAM" id="Phobius"/>
    </source>
</evidence>
<keyword evidence="1" id="KW-0812">Transmembrane</keyword>
<name>A0A133VHJ8_9EURY</name>
<feature type="transmembrane region" description="Helical" evidence="1">
    <location>
        <begin position="55"/>
        <end position="84"/>
    </location>
</feature>
<sequence>MRNERIKSIFWLSVIASWISGLAIGKWYGRNSILIDLSKAVRVPTFSFFGTWWEIILYFTLSTVAIFVLSHILFGIGGAVFLFARGIHDSTLLIYLEDIIQSWSVFSIPMSEVLRVIFVVLIFAVNIPLSLWSGKLGIQSSIYTLNRIKGEPVSPDFGSEPLSKLLIIVSASLVTGFVAALIFHHL</sequence>
<keyword evidence="1" id="KW-0472">Membrane</keyword>
<proteinExistence type="predicted"/>
<accession>A0A133VHJ8</accession>
<protein>
    <submittedName>
        <fullName evidence="2">Uncharacterized protein</fullName>
    </submittedName>
</protein>
<keyword evidence="1" id="KW-1133">Transmembrane helix</keyword>
<evidence type="ECO:0000313" key="3">
    <source>
        <dbReference type="Proteomes" id="UP000070404"/>
    </source>
</evidence>
<dbReference type="AlphaFoldDB" id="A0A133VHJ8"/>
<dbReference type="EMBL" id="LHYF01000062">
    <property type="protein sequence ID" value="KXB05907.1"/>
    <property type="molecule type" value="Genomic_DNA"/>
</dbReference>
<reference evidence="2 3" key="1">
    <citation type="journal article" date="2016" name="Sci. Rep.">
        <title>Metabolic traits of an uncultured archaeal lineage -MSBL1- from brine pools of the Red Sea.</title>
        <authorList>
            <person name="Mwirichia R."/>
            <person name="Alam I."/>
            <person name="Rashid M."/>
            <person name="Vinu M."/>
            <person name="Ba-Alawi W."/>
            <person name="Anthony Kamau A."/>
            <person name="Kamanda Ngugi D."/>
            <person name="Goker M."/>
            <person name="Klenk H.P."/>
            <person name="Bajic V."/>
            <person name="Stingl U."/>
        </authorList>
    </citation>
    <scope>NUCLEOTIDE SEQUENCE [LARGE SCALE GENOMIC DNA]</scope>
    <source>
        <strain evidence="2">SCGC-AAA382C18</strain>
    </source>
</reference>
<gene>
    <name evidence="2" type="ORF">AKJ52_02845</name>
</gene>
<organism evidence="2 3">
    <name type="scientific">candidate division MSBL1 archaeon SCGC-AAA382C18</name>
    <dbReference type="NCBI Taxonomy" id="1698281"/>
    <lineage>
        <taxon>Archaea</taxon>
        <taxon>Methanobacteriati</taxon>
        <taxon>Methanobacteriota</taxon>
        <taxon>candidate division MSBL1</taxon>
    </lineage>
</organism>
<comment type="caution">
    <text evidence="2">The sequence shown here is derived from an EMBL/GenBank/DDBJ whole genome shotgun (WGS) entry which is preliminary data.</text>
</comment>
<dbReference type="Proteomes" id="UP000070404">
    <property type="component" value="Unassembled WGS sequence"/>
</dbReference>